<protein>
    <submittedName>
        <fullName evidence="2">Gliding motility-associated C-terminal domain-containing protein</fullName>
    </submittedName>
</protein>
<dbReference type="InterPro" id="IPR026341">
    <property type="entry name" value="T9SS_type_B"/>
</dbReference>
<evidence type="ECO:0000256" key="1">
    <source>
        <dbReference type="SAM" id="SignalP"/>
    </source>
</evidence>
<dbReference type="Proteomes" id="UP000199029">
    <property type="component" value="Unassembled WGS sequence"/>
</dbReference>
<accession>A0A1I5T6B1</accession>
<reference evidence="3" key="1">
    <citation type="submission" date="2016-10" db="EMBL/GenBank/DDBJ databases">
        <authorList>
            <person name="Varghese N."/>
            <person name="Submissions S."/>
        </authorList>
    </citation>
    <scope>NUCLEOTIDE SEQUENCE [LARGE SCALE GENOMIC DNA]</scope>
    <source>
        <strain evidence="3">OR362-8,ATCC BAA-1266,JCM 13504</strain>
    </source>
</reference>
<gene>
    <name evidence="2" type="ORF">SAMN04515668_0332</name>
</gene>
<dbReference type="Gene3D" id="2.60.40.10">
    <property type="entry name" value="Immunoglobulins"/>
    <property type="match status" value="1"/>
</dbReference>
<dbReference type="AlphaFoldDB" id="A0A1I5T6B1"/>
<feature type="signal peptide" evidence="1">
    <location>
        <begin position="1"/>
        <end position="24"/>
    </location>
</feature>
<dbReference type="EMBL" id="FOXS01000001">
    <property type="protein sequence ID" value="SFP78508.1"/>
    <property type="molecule type" value="Genomic_DNA"/>
</dbReference>
<evidence type="ECO:0000313" key="2">
    <source>
        <dbReference type="EMBL" id="SFP78508.1"/>
    </source>
</evidence>
<dbReference type="Pfam" id="PF13585">
    <property type="entry name" value="CHU_C"/>
    <property type="match status" value="1"/>
</dbReference>
<dbReference type="NCBIfam" id="TIGR04131">
    <property type="entry name" value="Bac_Flav_CTERM"/>
    <property type="match status" value="1"/>
</dbReference>
<name>A0A1I5T6B1_HYMAR</name>
<feature type="chain" id="PRO_5011756895" evidence="1">
    <location>
        <begin position="25"/>
        <end position="667"/>
    </location>
</feature>
<proteinExistence type="predicted"/>
<keyword evidence="3" id="KW-1185">Reference proteome</keyword>
<organism evidence="2 3">
    <name type="scientific">Hymenobacter arizonensis</name>
    <name type="common">Siccationidurans arizonensis</name>
    <dbReference type="NCBI Taxonomy" id="1227077"/>
    <lineage>
        <taxon>Bacteria</taxon>
        <taxon>Pseudomonadati</taxon>
        <taxon>Bacteroidota</taxon>
        <taxon>Cytophagia</taxon>
        <taxon>Cytophagales</taxon>
        <taxon>Hymenobacteraceae</taxon>
        <taxon>Hymenobacter</taxon>
    </lineage>
</organism>
<sequence length="667" mass="69424">MKLINCCFSLLVLALWLGLGTAQAQTTCADPNPPACTFTAIDVATGQPVEAFCVGRRVRFEQCAGRNIPNSLLFYGVLPGTGTTFLPSCSPPNPFNYEYTPTAADVGMVTVSELANAQGTGGPPSTYYVRTFRVFNPAPPAFSVAPCPSASALVTVTDAAYDSYTVQVGGGPVQSIVRNQPTVVNVPAGATAVTVTGRYAATSVCNGSATQPIAPLAPAQVPALTRLTLQAPLPGGAATLDIGQLPAGYNYTLQRADANLPGGYRTVASIPAGSTSFSLPAAVAGCYRLRRTDPCRRDSAFSPLACTLSLTGASAQNRNQLLLNDAAGGSTYSVTRNGVPLAGFTTINGGLEDANVECGTTYTYRVTASQPGGAVSVSNPVSITTQSALPPAQPRLIASFNLRNAVELTPLLANGPTLTTGSTLRYRRTASGGNAEDFRTATSTRPQRDSISIAELLAQRPCYSVRLADVCGNVSPESSAACPALLTASAADPSGATAALAWTPFTGPDPSSPATYVLQRLGPDGSVLSTVSVSGSSYTDATPPTDFQTLRYRLQISGAGLPAGVFSYSNLATVTRQLFVNIPTAFTPNGDGLNDVLEVKGRYLQKYTFVVVDRNGQEVFRGTERSTSWDGTIKGRPPVLGAYVWRFQQASEDGKPFIATGAVTILK</sequence>
<dbReference type="STRING" id="1227077.SAMN04515668_0332"/>
<evidence type="ECO:0000313" key="3">
    <source>
        <dbReference type="Proteomes" id="UP000199029"/>
    </source>
</evidence>
<keyword evidence="1" id="KW-0732">Signal</keyword>
<dbReference type="RefSeq" id="WP_092668313.1">
    <property type="nucleotide sequence ID" value="NZ_FOXS01000001.1"/>
</dbReference>
<dbReference type="OrthoDB" id="631648at2"/>
<dbReference type="InterPro" id="IPR013783">
    <property type="entry name" value="Ig-like_fold"/>
</dbReference>